<reference evidence="6" key="2">
    <citation type="submission" date="2020-04" db="EMBL/GenBank/DDBJ databases">
        <authorList>
            <consortium name="NCBI Genome Project"/>
        </authorList>
    </citation>
    <scope>NUCLEOTIDE SEQUENCE</scope>
    <source>
        <strain evidence="6">CBS 304.34</strain>
    </source>
</reference>
<dbReference type="InterPro" id="IPR027417">
    <property type="entry name" value="P-loop_NTPase"/>
</dbReference>
<keyword evidence="2" id="KW-0539">Nucleus</keyword>
<feature type="compositionally biased region" description="Basic and acidic residues" evidence="3">
    <location>
        <begin position="217"/>
        <end position="229"/>
    </location>
</feature>
<dbReference type="GO" id="GO:0005815">
    <property type="term" value="C:microtubule organizing center"/>
    <property type="evidence" value="ECO:0007669"/>
    <property type="project" value="TreeGrafter"/>
</dbReference>
<dbReference type="GO" id="GO:0007131">
    <property type="term" value="P:reciprocal meiotic recombination"/>
    <property type="evidence" value="ECO:0007669"/>
    <property type="project" value="TreeGrafter"/>
</dbReference>
<dbReference type="RefSeq" id="XP_033584300.1">
    <property type="nucleotide sequence ID" value="XM_033723213.1"/>
</dbReference>
<dbReference type="GO" id="GO:0005657">
    <property type="term" value="C:replication fork"/>
    <property type="evidence" value="ECO:0007669"/>
    <property type="project" value="TreeGrafter"/>
</dbReference>
<dbReference type="GO" id="GO:0003697">
    <property type="term" value="F:single-stranded DNA binding"/>
    <property type="evidence" value="ECO:0007669"/>
    <property type="project" value="TreeGrafter"/>
</dbReference>
<feature type="compositionally biased region" description="Acidic residues" evidence="3">
    <location>
        <begin position="194"/>
        <end position="205"/>
    </location>
</feature>
<protein>
    <recommendedName>
        <fullName evidence="7">P-loop containing nucleoside triphosphate hydrolase protein</fullName>
    </recommendedName>
</protein>
<dbReference type="GO" id="GO:0000724">
    <property type="term" value="P:double-strand break repair via homologous recombination"/>
    <property type="evidence" value="ECO:0007669"/>
    <property type="project" value="TreeGrafter"/>
</dbReference>
<dbReference type="GO" id="GO:0000723">
    <property type="term" value="P:telomere maintenance"/>
    <property type="evidence" value="ECO:0007669"/>
    <property type="project" value="TreeGrafter"/>
</dbReference>
<reference evidence="4 6" key="1">
    <citation type="journal article" date="2020" name="Stud. Mycol.">
        <title>101 Dothideomycetes genomes: a test case for predicting lifestyles and emergence of pathogens.</title>
        <authorList>
            <person name="Haridas S."/>
            <person name="Albert R."/>
            <person name="Binder M."/>
            <person name="Bloem J."/>
            <person name="Labutti K."/>
            <person name="Salamov A."/>
            <person name="Andreopoulos B."/>
            <person name="Baker S."/>
            <person name="Barry K."/>
            <person name="Bills G."/>
            <person name="Bluhm B."/>
            <person name="Cannon C."/>
            <person name="Castanera R."/>
            <person name="Culley D."/>
            <person name="Daum C."/>
            <person name="Ezra D."/>
            <person name="Gonzalez J."/>
            <person name="Henrissat B."/>
            <person name="Kuo A."/>
            <person name="Liang C."/>
            <person name="Lipzen A."/>
            <person name="Lutzoni F."/>
            <person name="Magnuson J."/>
            <person name="Mondo S."/>
            <person name="Nolan M."/>
            <person name="Ohm R."/>
            <person name="Pangilinan J."/>
            <person name="Park H.-J."/>
            <person name="Ramirez L."/>
            <person name="Alfaro M."/>
            <person name="Sun H."/>
            <person name="Tritt A."/>
            <person name="Yoshinaga Y."/>
            <person name="Zwiers L.-H."/>
            <person name="Turgeon B."/>
            <person name="Goodwin S."/>
            <person name="Spatafora J."/>
            <person name="Crous P."/>
            <person name="Grigoriev I."/>
        </authorList>
    </citation>
    <scope>NUCLEOTIDE SEQUENCE</scope>
    <source>
        <strain evidence="4 6">CBS 304.34</strain>
    </source>
</reference>
<dbReference type="GO" id="GO:0000400">
    <property type="term" value="F:four-way junction DNA binding"/>
    <property type="evidence" value="ECO:0007669"/>
    <property type="project" value="TreeGrafter"/>
</dbReference>
<evidence type="ECO:0008006" key="7">
    <source>
        <dbReference type="Google" id="ProtNLM"/>
    </source>
</evidence>
<feature type="compositionally biased region" description="Low complexity" evidence="3">
    <location>
        <begin position="170"/>
        <end position="181"/>
    </location>
</feature>
<feature type="compositionally biased region" description="Basic and acidic residues" evidence="3">
    <location>
        <begin position="184"/>
        <end position="193"/>
    </location>
</feature>
<dbReference type="InterPro" id="IPR051988">
    <property type="entry name" value="HRR_RAD51_Paralog"/>
</dbReference>
<dbReference type="GO" id="GO:0033063">
    <property type="term" value="C:Rad51B-Rad51C-Rad51D-XRCC2 complex"/>
    <property type="evidence" value="ECO:0007669"/>
    <property type="project" value="TreeGrafter"/>
</dbReference>
<dbReference type="OrthoDB" id="336321at2759"/>
<evidence type="ECO:0000313" key="4">
    <source>
        <dbReference type="EMBL" id="KAF2817336.1"/>
    </source>
</evidence>
<dbReference type="EMBL" id="MU003692">
    <property type="protein sequence ID" value="KAF2817336.1"/>
    <property type="molecule type" value="Genomic_DNA"/>
</dbReference>
<reference evidence="6" key="3">
    <citation type="submission" date="2025-04" db="UniProtKB">
        <authorList>
            <consortium name="RefSeq"/>
        </authorList>
    </citation>
    <scope>IDENTIFICATION</scope>
    <source>
        <strain evidence="6">CBS 304.34</strain>
    </source>
</reference>
<dbReference type="GeneID" id="54464106"/>
<evidence type="ECO:0000256" key="1">
    <source>
        <dbReference type="ARBA" id="ARBA00004123"/>
    </source>
</evidence>
<dbReference type="Gene3D" id="3.40.50.300">
    <property type="entry name" value="P-loop containing nucleotide triphosphate hydrolases"/>
    <property type="match status" value="1"/>
</dbReference>
<proteinExistence type="predicted"/>
<keyword evidence="5" id="KW-1185">Reference proteome</keyword>
<dbReference type="GO" id="GO:0042148">
    <property type="term" value="P:DNA strand invasion"/>
    <property type="evidence" value="ECO:0007669"/>
    <property type="project" value="TreeGrafter"/>
</dbReference>
<gene>
    <name evidence="4 6" type="ORF">BDZ99DRAFT_493178</name>
</gene>
<sequence>MAAFGTSLPADAASLVHPDEIATLIARDREHPRIPRVTTGCRSVDEALEGRKERGIRGLCCVSGEGQAGKTGLALAFLSSHLLENARSHAAIIDTSGNFDVLRLHTTLVSHLQRDVVPQHAKPNNGSLEPDDIAATALERVKIMRVFDFVGMKEALEELKEEISQTAPRSAAKTPPSKTTAPPKPDRSRRVEVADSEDEEDEEEEMLFVGMITRETWQPHRPEERRHLSPDVSADEGGGATWMLIVDNITQVLSPLMKVKYVQAHAMLASLMRDLSQLARSHNLTSLVINSGITRRPPPTPADGSHPDGPDTASALQNYCTSSAFEACTTHPALGKTFPFLVDIHFMVSKLPREKRGAEMAHVIEILSDGWDGRAGRLGFFQCNDIGGLEAVVYGSHG</sequence>
<dbReference type="GO" id="GO:0008094">
    <property type="term" value="F:ATP-dependent activity, acting on DNA"/>
    <property type="evidence" value="ECO:0007669"/>
    <property type="project" value="TreeGrafter"/>
</dbReference>
<evidence type="ECO:0000313" key="6">
    <source>
        <dbReference type="RefSeq" id="XP_033584300.1"/>
    </source>
</evidence>
<dbReference type="AlphaFoldDB" id="A0A6A6Z8J5"/>
<name>A0A6A6Z8J5_9PEZI</name>
<comment type="subcellular location">
    <subcellularLocation>
        <location evidence="1">Nucleus</location>
    </subcellularLocation>
</comment>
<accession>A0A6A6Z8J5</accession>
<evidence type="ECO:0000256" key="3">
    <source>
        <dbReference type="SAM" id="MobiDB-lite"/>
    </source>
</evidence>
<dbReference type="Proteomes" id="UP000504636">
    <property type="component" value="Unplaced"/>
</dbReference>
<feature type="region of interest" description="Disordered" evidence="3">
    <location>
        <begin position="162"/>
        <end position="205"/>
    </location>
</feature>
<dbReference type="PANTHER" id="PTHR46457">
    <property type="entry name" value="DNA REPAIR PROTEIN RAD51 HOMOLOG 4"/>
    <property type="match status" value="1"/>
</dbReference>
<dbReference type="SUPFAM" id="SSF52540">
    <property type="entry name" value="P-loop containing nucleoside triphosphate hydrolases"/>
    <property type="match status" value="1"/>
</dbReference>
<feature type="region of interest" description="Disordered" evidence="3">
    <location>
        <begin position="215"/>
        <end position="234"/>
    </location>
</feature>
<feature type="region of interest" description="Disordered" evidence="3">
    <location>
        <begin position="291"/>
        <end position="312"/>
    </location>
</feature>
<organism evidence="4">
    <name type="scientific">Mytilinidion resinicola</name>
    <dbReference type="NCBI Taxonomy" id="574789"/>
    <lineage>
        <taxon>Eukaryota</taxon>
        <taxon>Fungi</taxon>
        <taxon>Dikarya</taxon>
        <taxon>Ascomycota</taxon>
        <taxon>Pezizomycotina</taxon>
        <taxon>Dothideomycetes</taxon>
        <taxon>Pleosporomycetidae</taxon>
        <taxon>Mytilinidiales</taxon>
        <taxon>Mytilinidiaceae</taxon>
        <taxon>Mytilinidion</taxon>
    </lineage>
</organism>
<dbReference type="PANTHER" id="PTHR46457:SF1">
    <property type="entry name" value="DNA REPAIR PROTEIN RAD51 HOMOLOG 4"/>
    <property type="match status" value="1"/>
</dbReference>
<evidence type="ECO:0000256" key="2">
    <source>
        <dbReference type="ARBA" id="ARBA00023242"/>
    </source>
</evidence>
<evidence type="ECO:0000313" key="5">
    <source>
        <dbReference type="Proteomes" id="UP000504636"/>
    </source>
</evidence>